<evidence type="ECO:0000313" key="2">
    <source>
        <dbReference type="EMBL" id="KAB8077015.1"/>
    </source>
</evidence>
<dbReference type="EMBL" id="ML732173">
    <property type="protein sequence ID" value="KAB8077015.1"/>
    <property type="molecule type" value="Genomic_DNA"/>
</dbReference>
<dbReference type="GO" id="GO:0004061">
    <property type="term" value="F:arylformamidase activity"/>
    <property type="evidence" value="ECO:0007669"/>
    <property type="project" value="InterPro"/>
</dbReference>
<reference evidence="2 3" key="1">
    <citation type="submission" date="2019-04" db="EMBL/GenBank/DDBJ databases">
        <title>Friends and foes A comparative genomics study of 23 Aspergillus species from section Flavi.</title>
        <authorList>
            <consortium name="DOE Joint Genome Institute"/>
            <person name="Kjaerbolling I."/>
            <person name="Vesth T."/>
            <person name="Frisvad J.C."/>
            <person name="Nybo J.L."/>
            <person name="Theobald S."/>
            <person name="Kildgaard S."/>
            <person name="Isbrandt T."/>
            <person name="Kuo A."/>
            <person name="Sato A."/>
            <person name="Lyhne E.K."/>
            <person name="Kogle M.E."/>
            <person name="Wiebenga A."/>
            <person name="Kun R.S."/>
            <person name="Lubbers R.J."/>
            <person name="Makela M.R."/>
            <person name="Barry K."/>
            <person name="Chovatia M."/>
            <person name="Clum A."/>
            <person name="Daum C."/>
            <person name="Haridas S."/>
            <person name="He G."/>
            <person name="LaButti K."/>
            <person name="Lipzen A."/>
            <person name="Mondo S."/>
            <person name="Riley R."/>
            <person name="Salamov A."/>
            <person name="Simmons B.A."/>
            <person name="Magnuson J.K."/>
            <person name="Henrissat B."/>
            <person name="Mortensen U.H."/>
            <person name="Larsen T.O."/>
            <person name="Devries R.P."/>
            <person name="Grigoriev I.V."/>
            <person name="Machida M."/>
            <person name="Baker S.E."/>
            <person name="Andersen M.R."/>
        </authorList>
    </citation>
    <scope>NUCLEOTIDE SEQUENCE [LARGE SCALE GENOMIC DNA]</scope>
    <source>
        <strain evidence="2 3">CBS 151.66</strain>
    </source>
</reference>
<dbReference type="Gene3D" id="3.50.30.50">
    <property type="entry name" value="Putative cyclase"/>
    <property type="match status" value="1"/>
</dbReference>
<dbReference type="PANTHER" id="PTHR34861">
    <property type="match status" value="1"/>
</dbReference>
<dbReference type="SUPFAM" id="SSF102198">
    <property type="entry name" value="Putative cyclase"/>
    <property type="match status" value="1"/>
</dbReference>
<dbReference type="Pfam" id="PF04199">
    <property type="entry name" value="Cyclase"/>
    <property type="match status" value="1"/>
</dbReference>
<dbReference type="OrthoDB" id="5396at2759"/>
<protein>
    <recommendedName>
        <fullName evidence="4">Cyclase-domain-containing protein</fullName>
    </recommendedName>
</protein>
<evidence type="ECO:0008006" key="4">
    <source>
        <dbReference type="Google" id="ProtNLM"/>
    </source>
</evidence>
<proteinExistence type="inferred from homology"/>
<dbReference type="AlphaFoldDB" id="A0A5N5XA69"/>
<accession>A0A5N5XA69</accession>
<gene>
    <name evidence="2" type="ORF">BDV29DRAFT_154101</name>
</gene>
<keyword evidence="3" id="KW-1185">Reference proteome</keyword>
<dbReference type="Proteomes" id="UP000326565">
    <property type="component" value="Unassembled WGS sequence"/>
</dbReference>
<comment type="similarity">
    <text evidence="1">Belongs to the Cyclase 1 superfamily.</text>
</comment>
<evidence type="ECO:0000313" key="3">
    <source>
        <dbReference type="Proteomes" id="UP000326565"/>
    </source>
</evidence>
<name>A0A5N5XA69_9EURO</name>
<sequence>MAQTRLRPTFAELPLNPDDPPYSARGLWGVDDEVGTLNLLDEDSVTLAARDIRLGHRFSLDWSLSSPHTPQFGRHAREFSHTVYRDTEDLLIMEDELHFNTQKSSQIDGLRHFAYQQAGLFYNGKSKEDIMAPGSLTLGIHKLHDHGVIAGRGILIDYWAYAERHGNAYDASEAVAITSDELMACLAEQSRMSNQPSEVRKGDILLIRSGFTRRYLELSDDQGQERGHRMPPKTCGVAQDERMLQFLWEKQVAVVGGDAPAWECLPPVPSSGFLYHEVLLAGWGCPIGELFWLEDLARACDEHKKWSFFVTSAPINVPGGVASPANMVAIL</sequence>
<dbReference type="InterPro" id="IPR007325">
    <property type="entry name" value="KFase/CYL"/>
</dbReference>
<dbReference type="InterPro" id="IPR037175">
    <property type="entry name" value="KFase_sf"/>
</dbReference>
<dbReference type="PANTHER" id="PTHR34861:SF11">
    <property type="entry name" value="CYCLASE"/>
    <property type="match status" value="1"/>
</dbReference>
<organism evidence="2 3">
    <name type="scientific">Aspergillus leporis</name>
    <dbReference type="NCBI Taxonomy" id="41062"/>
    <lineage>
        <taxon>Eukaryota</taxon>
        <taxon>Fungi</taxon>
        <taxon>Dikarya</taxon>
        <taxon>Ascomycota</taxon>
        <taxon>Pezizomycotina</taxon>
        <taxon>Eurotiomycetes</taxon>
        <taxon>Eurotiomycetidae</taxon>
        <taxon>Eurotiales</taxon>
        <taxon>Aspergillaceae</taxon>
        <taxon>Aspergillus</taxon>
        <taxon>Aspergillus subgen. Circumdati</taxon>
    </lineage>
</organism>
<dbReference type="GO" id="GO:0019441">
    <property type="term" value="P:L-tryptophan catabolic process to kynurenine"/>
    <property type="evidence" value="ECO:0007669"/>
    <property type="project" value="InterPro"/>
</dbReference>
<evidence type="ECO:0000256" key="1">
    <source>
        <dbReference type="ARBA" id="ARBA00007865"/>
    </source>
</evidence>